<proteinExistence type="predicted"/>
<protein>
    <submittedName>
        <fullName evidence="1">Uncharacterized protein</fullName>
    </submittedName>
</protein>
<accession>A0A4Y2CGG4</accession>
<evidence type="ECO:0000313" key="1">
    <source>
        <dbReference type="EMBL" id="GBM02837.1"/>
    </source>
</evidence>
<gene>
    <name evidence="1" type="ORF">AVEN_52017_1</name>
</gene>
<organism evidence="1 2">
    <name type="scientific">Araneus ventricosus</name>
    <name type="common">Orbweaver spider</name>
    <name type="synonym">Epeira ventricosa</name>
    <dbReference type="NCBI Taxonomy" id="182803"/>
    <lineage>
        <taxon>Eukaryota</taxon>
        <taxon>Metazoa</taxon>
        <taxon>Ecdysozoa</taxon>
        <taxon>Arthropoda</taxon>
        <taxon>Chelicerata</taxon>
        <taxon>Arachnida</taxon>
        <taxon>Araneae</taxon>
        <taxon>Araneomorphae</taxon>
        <taxon>Entelegynae</taxon>
        <taxon>Araneoidea</taxon>
        <taxon>Araneidae</taxon>
        <taxon>Araneus</taxon>
    </lineage>
</organism>
<reference evidence="1 2" key="1">
    <citation type="journal article" date="2019" name="Sci. Rep.">
        <title>Orb-weaving spider Araneus ventricosus genome elucidates the spidroin gene catalogue.</title>
        <authorList>
            <person name="Kono N."/>
            <person name="Nakamura H."/>
            <person name="Ohtoshi R."/>
            <person name="Moran D.A.P."/>
            <person name="Shinohara A."/>
            <person name="Yoshida Y."/>
            <person name="Fujiwara M."/>
            <person name="Mori M."/>
            <person name="Tomita M."/>
            <person name="Arakawa K."/>
        </authorList>
    </citation>
    <scope>NUCLEOTIDE SEQUENCE [LARGE SCALE GENOMIC DNA]</scope>
</reference>
<comment type="caution">
    <text evidence="1">The sequence shown here is derived from an EMBL/GenBank/DDBJ whole genome shotgun (WGS) entry which is preliminary data.</text>
</comment>
<dbReference type="AlphaFoldDB" id="A0A4Y2CGG4"/>
<sequence>MAASYFTPRHTPDSRDKDGCVILTLRHTPNSRDKHGCFILKHIADIPETVFCSMQASRKLTLGHSVPSDKVSVSGLEGFRF</sequence>
<keyword evidence="2" id="KW-1185">Reference proteome</keyword>
<name>A0A4Y2CGG4_ARAVE</name>
<evidence type="ECO:0000313" key="2">
    <source>
        <dbReference type="Proteomes" id="UP000499080"/>
    </source>
</evidence>
<dbReference type="EMBL" id="BGPR01000184">
    <property type="protein sequence ID" value="GBM02837.1"/>
    <property type="molecule type" value="Genomic_DNA"/>
</dbReference>
<dbReference type="Proteomes" id="UP000499080">
    <property type="component" value="Unassembled WGS sequence"/>
</dbReference>